<evidence type="ECO:0000313" key="1">
    <source>
        <dbReference type="EMBL" id="KAF9476072.1"/>
    </source>
</evidence>
<gene>
    <name evidence="1" type="ORF">BDN70DRAFT_193775</name>
</gene>
<comment type="caution">
    <text evidence="1">The sequence shown here is derived from an EMBL/GenBank/DDBJ whole genome shotgun (WGS) entry which is preliminary data.</text>
</comment>
<evidence type="ECO:0000313" key="2">
    <source>
        <dbReference type="Proteomes" id="UP000807469"/>
    </source>
</evidence>
<dbReference type="Proteomes" id="UP000807469">
    <property type="component" value="Unassembled WGS sequence"/>
</dbReference>
<name>A0A9P5YUM3_9AGAR</name>
<protein>
    <submittedName>
        <fullName evidence="1">Uncharacterized protein</fullName>
    </submittedName>
</protein>
<sequence length="77" mass="8796">MYISTSSCMRSAVGAFSNQRRMWSCSFLLVPAILQLQNMQRNDQKLRIVRIMKWKNLAAAYGSFATFRARCSESGPN</sequence>
<reference evidence="1" key="1">
    <citation type="submission" date="2020-11" db="EMBL/GenBank/DDBJ databases">
        <authorList>
            <consortium name="DOE Joint Genome Institute"/>
            <person name="Ahrendt S."/>
            <person name="Riley R."/>
            <person name="Andreopoulos W."/>
            <person name="Labutti K."/>
            <person name="Pangilinan J."/>
            <person name="Ruiz-Duenas F.J."/>
            <person name="Barrasa J.M."/>
            <person name="Sanchez-Garcia M."/>
            <person name="Camarero S."/>
            <person name="Miyauchi S."/>
            <person name="Serrano A."/>
            <person name="Linde D."/>
            <person name="Babiker R."/>
            <person name="Drula E."/>
            <person name="Ayuso-Fernandez I."/>
            <person name="Pacheco R."/>
            <person name="Padilla G."/>
            <person name="Ferreira P."/>
            <person name="Barriuso J."/>
            <person name="Kellner H."/>
            <person name="Castanera R."/>
            <person name="Alfaro M."/>
            <person name="Ramirez L."/>
            <person name="Pisabarro A.G."/>
            <person name="Kuo A."/>
            <person name="Tritt A."/>
            <person name="Lipzen A."/>
            <person name="He G."/>
            <person name="Yan M."/>
            <person name="Ng V."/>
            <person name="Cullen D."/>
            <person name="Martin F."/>
            <person name="Rosso M.-N."/>
            <person name="Henrissat B."/>
            <person name="Hibbett D."/>
            <person name="Martinez A.T."/>
            <person name="Grigoriev I.V."/>
        </authorList>
    </citation>
    <scope>NUCLEOTIDE SEQUENCE</scope>
    <source>
        <strain evidence="1">CIRM-BRFM 674</strain>
    </source>
</reference>
<proteinExistence type="predicted"/>
<organism evidence="1 2">
    <name type="scientific">Pholiota conissans</name>
    <dbReference type="NCBI Taxonomy" id="109636"/>
    <lineage>
        <taxon>Eukaryota</taxon>
        <taxon>Fungi</taxon>
        <taxon>Dikarya</taxon>
        <taxon>Basidiomycota</taxon>
        <taxon>Agaricomycotina</taxon>
        <taxon>Agaricomycetes</taxon>
        <taxon>Agaricomycetidae</taxon>
        <taxon>Agaricales</taxon>
        <taxon>Agaricineae</taxon>
        <taxon>Strophariaceae</taxon>
        <taxon>Pholiota</taxon>
    </lineage>
</organism>
<dbReference type="EMBL" id="MU155308">
    <property type="protein sequence ID" value="KAF9476072.1"/>
    <property type="molecule type" value="Genomic_DNA"/>
</dbReference>
<dbReference type="AlphaFoldDB" id="A0A9P5YUM3"/>
<accession>A0A9P5YUM3</accession>
<keyword evidence="2" id="KW-1185">Reference proteome</keyword>